<protein>
    <recommendedName>
        <fullName evidence="3">YwbE family protein</fullName>
    </recommendedName>
</protein>
<gene>
    <name evidence="1" type="ORF">SAMN05720606_12244</name>
</gene>
<reference evidence="2" key="1">
    <citation type="submission" date="2016-10" db="EMBL/GenBank/DDBJ databases">
        <authorList>
            <person name="Varghese N."/>
            <person name="Submissions S."/>
        </authorList>
    </citation>
    <scope>NUCLEOTIDE SEQUENCE [LARGE SCALE GENOMIC DNA]</scope>
    <source>
        <strain evidence="2">BL9</strain>
    </source>
</reference>
<organism evidence="1 2">
    <name type="scientific">Paenibacillus polysaccharolyticus</name>
    <dbReference type="NCBI Taxonomy" id="582692"/>
    <lineage>
        <taxon>Bacteria</taxon>
        <taxon>Bacillati</taxon>
        <taxon>Bacillota</taxon>
        <taxon>Bacilli</taxon>
        <taxon>Bacillales</taxon>
        <taxon>Paenibacillaceae</taxon>
        <taxon>Paenibacillus</taxon>
    </lineage>
</organism>
<dbReference type="PANTHER" id="PTHR40069">
    <property type="entry name" value="YWBE PROTEIN"/>
    <property type="match status" value="1"/>
</dbReference>
<dbReference type="Pfam" id="PF09962">
    <property type="entry name" value="DUF2196"/>
    <property type="match status" value="1"/>
</dbReference>
<dbReference type="InterPro" id="IPR019240">
    <property type="entry name" value="DUF2196"/>
</dbReference>
<dbReference type="PANTHER" id="PTHR40069:SF1">
    <property type="entry name" value="YWBE PROTEIN"/>
    <property type="match status" value="1"/>
</dbReference>
<evidence type="ECO:0008006" key="3">
    <source>
        <dbReference type="Google" id="ProtNLM"/>
    </source>
</evidence>
<name>A0A1G5LBA6_9BACL</name>
<dbReference type="AlphaFoldDB" id="A0A1G5LBA6"/>
<dbReference type="EMBL" id="FMVM01000022">
    <property type="protein sequence ID" value="SCZ09530.1"/>
    <property type="molecule type" value="Genomic_DNA"/>
</dbReference>
<evidence type="ECO:0000313" key="2">
    <source>
        <dbReference type="Proteomes" id="UP000198538"/>
    </source>
</evidence>
<keyword evidence="2" id="KW-1185">Reference proteome</keyword>
<sequence>MNGQKRADIRPGLEVDIVLKQDQSSGKLTRGIVKDLLTKSPSHPHGIKVRLTNGQVGRVKQVISAGNHPQ</sequence>
<dbReference type="NCBIfam" id="TIGR03833">
    <property type="entry name" value="YwbE family protein"/>
    <property type="match status" value="1"/>
</dbReference>
<evidence type="ECO:0000313" key="1">
    <source>
        <dbReference type="EMBL" id="SCZ09530.1"/>
    </source>
</evidence>
<proteinExistence type="predicted"/>
<dbReference type="Proteomes" id="UP000198538">
    <property type="component" value="Unassembled WGS sequence"/>
</dbReference>
<dbReference type="STRING" id="582692.SAMN05720606_12244"/>
<accession>A0A1G5LBA6</accession>
<dbReference type="RefSeq" id="WP_090924399.1">
    <property type="nucleotide sequence ID" value="NZ_FMVM01000022.1"/>
</dbReference>